<protein>
    <recommendedName>
        <fullName evidence="11">Cyclin-like domain-containing protein</fullName>
    </recommendedName>
</protein>
<feature type="domain" description="Cyclin-like" evidence="11">
    <location>
        <begin position="236"/>
        <end position="320"/>
    </location>
</feature>
<evidence type="ECO:0000313" key="12">
    <source>
        <dbReference type="EMBL" id="PFH61526.1"/>
    </source>
</evidence>
<evidence type="ECO:0000256" key="7">
    <source>
        <dbReference type="ARBA" id="ARBA00023159"/>
    </source>
</evidence>
<proteinExistence type="inferred from homology"/>
<dbReference type="InterPro" id="IPR013150">
    <property type="entry name" value="TFIIB_cyclin"/>
</dbReference>
<organism evidence="12 13">
    <name type="scientific">Ophiocordyceps unilateralis</name>
    <name type="common">Zombie-ant fungus</name>
    <name type="synonym">Torrubia unilateralis</name>
    <dbReference type="NCBI Taxonomy" id="268505"/>
    <lineage>
        <taxon>Eukaryota</taxon>
        <taxon>Fungi</taxon>
        <taxon>Dikarya</taxon>
        <taxon>Ascomycota</taxon>
        <taxon>Pezizomycotina</taxon>
        <taxon>Sordariomycetes</taxon>
        <taxon>Hypocreomycetidae</taxon>
        <taxon>Hypocreales</taxon>
        <taxon>Ophiocordycipitaceae</taxon>
        <taxon>Ophiocordyceps</taxon>
    </lineage>
</organism>
<feature type="compositionally biased region" description="Acidic residues" evidence="10">
    <location>
        <begin position="370"/>
        <end position="382"/>
    </location>
</feature>
<accession>A0A2A9PL29</accession>
<dbReference type="SUPFAM" id="SSF47954">
    <property type="entry name" value="Cyclin-like"/>
    <property type="match status" value="2"/>
</dbReference>
<evidence type="ECO:0000256" key="4">
    <source>
        <dbReference type="ARBA" id="ARBA00022771"/>
    </source>
</evidence>
<feature type="compositionally biased region" description="Basic and acidic residues" evidence="10">
    <location>
        <begin position="383"/>
        <end position="402"/>
    </location>
</feature>
<evidence type="ECO:0000256" key="9">
    <source>
        <dbReference type="ARBA" id="ARBA00023242"/>
    </source>
</evidence>
<dbReference type="GO" id="GO:0005634">
    <property type="term" value="C:nucleus"/>
    <property type="evidence" value="ECO:0007669"/>
    <property type="project" value="UniProtKB-SubCell"/>
</dbReference>
<comment type="caution">
    <text evidence="12">The sequence shown here is derived from an EMBL/GenBank/DDBJ whole genome shotgun (WGS) entry which is preliminary data.</text>
</comment>
<dbReference type="OrthoDB" id="511529at2759"/>
<sequence>MPPSLPTARRAGGPQPRFSRPNPVRAMREREERRRAEQHQQVPNSRSGAVAAPARAQCPNKACPKPNVVDGTCQTCGRVADESNIVAEVQFGETSSGAAMVQGSFVGADQAGVRSMGPAFRRVGGSEDRDKSIREARGLMQGYAQQLNVGDGLVTAGTQVFKLASSANFVQGRTLASVAAVCLYAACRAAPPCKVMLIDLADLVQLNVFKLGRIFKKLNEVVPIGNDGLIPVYPEDLIWRFATKMEFHQDTAKVAEDAVRLVKRMSRDWMVMGRRPSGICGACLLMAARMHNFRRTVREVVYIVKVTNHTIQNRLQEFNFTASSNMSVEDFLKQDFLESSHDPPSFYRKSEEYRKQAESRSRKRKHGSDVDDEDGENQDVEGETNRDGHGPPEQRQDSRQRPLNDGGADLSRAPAVEFRRDADGFIIPPLPSQIQRDGEDKTTTTTTTTTATADNGDESLARLASEFGDALDEDDDDVRRRARPQLPINDEWEQDEEELEGQIEEIFNDPLTYEHALAYSNAEQRARIHSTWAFKQRPLKEVSMAATIEEDEFANDPEVANCLLSPDEARIKELIWVNQNKDWLRKHQEKVFRRKVEADRPKQTRRRRKRARMGEGQTSPASSAAEAAINVAKDRAWSKRINYDAIRSIFDAPNAGLGSAATSRKTSVAGSVLGVGPEDEEEDDDEEEEESEAGDEGGAEPEPDFEGAGDDFDEYDNPELDAEYGLDQDG</sequence>
<evidence type="ECO:0000256" key="3">
    <source>
        <dbReference type="ARBA" id="ARBA00022723"/>
    </source>
</evidence>
<dbReference type="STRING" id="268505.A0A2A9PL29"/>
<feature type="region of interest" description="Disordered" evidence="10">
    <location>
        <begin position="654"/>
        <end position="730"/>
    </location>
</feature>
<evidence type="ECO:0000313" key="13">
    <source>
        <dbReference type="Proteomes" id="UP000037136"/>
    </source>
</evidence>
<keyword evidence="7" id="KW-0010">Activator</keyword>
<keyword evidence="9" id="KW-0539">Nucleus</keyword>
<dbReference type="EMBL" id="LAZP02000067">
    <property type="protein sequence ID" value="PFH61526.1"/>
    <property type="molecule type" value="Genomic_DNA"/>
</dbReference>
<dbReference type="FunFam" id="1.10.472.10:FF:000002">
    <property type="entry name" value="Transcription factor IIIB 90 kDa subunit"/>
    <property type="match status" value="1"/>
</dbReference>
<dbReference type="GO" id="GO:0097550">
    <property type="term" value="C:transcription preinitiation complex"/>
    <property type="evidence" value="ECO:0007669"/>
    <property type="project" value="TreeGrafter"/>
</dbReference>
<dbReference type="PANTHER" id="PTHR11618">
    <property type="entry name" value="TRANSCRIPTION INITIATION FACTOR IIB-RELATED"/>
    <property type="match status" value="1"/>
</dbReference>
<feature type="compositionally biased region" description="Acidic residues" evidence="10">
    <location>
        <begin position="677"/>
        <end position="730"/>
    </location>
</feature>
<dbReference type="GO" id="GO:0070897">
    <property type="term" value="P:transcription preinitiation complex assembly"/>
    <property type="evidence" value="ECO:0007669"/>
    <property type="project" value="InterPro"/>
</dbReference>
<evidence type="ECO:0000256" key="5">
    <source>
        <dbReference type="ARBA" id="ARBA00022833"/>
    </source>
</evidence>
<reference evidence="12 13" key="2">
    <citation type="journal article" date="2017" name="Sci. Rep.">
        <title>Ant-infecting Ophiocordyceps genomes reveal a high diversity of potential behavioral manipulation genes and a possible major role for enterotoxins.</title>
        <authorList>
            <person name="de Bekker C."/>
            <person name="Ohm R.A."/>
            <person name="Evans H.C."/>
            <person name="Brachmann A."/>
            <person name="Hughes D.P."/>
        </authorList>
    </citation>
    <scope>NUCLEOTIDE SEQUENCE [LARGE SCALE GENOMIC DNA]</scope>
    <source>
        <strain evidence="12 13">SC16a</strain>
    </source>
</reference>
<dbReference type="InterPro" id="IPR036915">
    <property type="entry name" value="Cyclin-like_sf"/>
</dbReference>
<dbReference type="SMART" id="SM00385">
    <property type="entry name" value="CYCLIN"/>
    <property type="match status" value="2"/>
</dbReference>
<dbReference type="Proteomes" id="UP000037136">
    <property type="component" value="Unassembled WGS sequence"/>
</dbReference>
<dbReference type="Gene3D" id="1.10.472.10">
    <property type="entry name" value="Cyclin-like"/>
    <property type="match status" value="2"/>
</dbReference>
<dbReference type="InterPro" id="IPR011665">
    <property type="entry name" value="BRF1_TBP-bd_dom"/>
</dbReference>
<feature type="region of interest" description="Disordered" evidence="10">
    <location>
        <begin position="342"/>
        <end position="457"/>
    </location>
</feature>
<feature type="region of interest" description="Disordered" evidence="10">
    <location>
        <begin position="595"/>
        <end position="627"/>
    </location>
</feature>
<dbReference type="InterPro" id="IPR000812">
    <property type="entry name" value="TFIIB"/>
</dbReference>
<dbReference type="GO" id="GO:0017025">
    <property type="term" value="F:TBP-class protein binding"/>
    <property type="evidence" value="ECO:0007669"/>
    <property type="project" value="InterPro"/>
</dbReference>
<dbReference type="AlphaFoldDB" id="A0A2A9PL29"/>
<keyword evidence="8" id="KW-0804">Transcription</keyword>
<name>A0A2A9PL29_OPHUN</name>
<keyword evidence="3" id="KW-0479">Metal-binding</keyword>
<keyword evidence="6" id="KW-0805">Transcription regulation</keyword>
<keyword evidence="4" id="KW-0863">Zinc-finger</keyword>
<dbReference type="InterPro" id="IPR013763">
    <property type="entry name" value="Cyclin-like_dom"/>
</dbReference>
<feature type="compositionally biased region" description="Low complexity" evidence="10">
    <location>
        <begin position="443"/>
        <end position="453"/>
    </location>
</feature>
<reference evidence="12 13" key="1">
    <citation type="journal article" date="2015" name="BMC Genomics">
        <title>Gene expression during zombie ant biting behavior reflects the complexity underlying fungal parasitic behavioral manipulation.</title>
        <authorList>
            <person name="de Bekker C."/>
            <person name="Ohm R.A."/>
            <person name="Loreto R.G."/>
            <person name="Sebastian A."/>
            <person name="Albert I."/>
            <person name="Merrow M."/>
            <person name="Brachmann A."/>
            <person name="Hughes D.P."/>
        </authorList>
    </citation>
    <scope>NUCLEOTIDE SEQUENCE [LARGE SCALE GENOMIC DNA]</scope>
    <source>
        <strain evidence="12 13">SC16a</strain>
    </source>
</reference>
<feature type="compositionally biased region" description="Basic and acidic residues" evidence="10">
    <location>
        <begin position="348"/>
        <end position="360"/>
    </location>
</feature>
<comment type="similarity">
    <text evidence="2">Belongs to the TFIIB family.</text>
</comment>
<evidence type="ECO:0000256" key="10">
    <source>
        <dbReference type="SAM" id="MobiDB-lite"/>
    </source>
</evidence>
<keyword evidence="13" id="KW-1185">Reference proteome</keyword>
<feature type="region of interest" description="Disordered" evidence="10">
    <location>
        <begin position="1"/>
        <end position="53"/>
    </location>
</feature>
<gene>
    <name evidence="12" type="ORF">XA68_17103</name>
</gene>
<dbReference type="Gene3D" id="1.20.5.650">
    <property type="entry name" value="Single helix bin"/>
    <property type="match status" value="1"/>
</dbReference>
<dbReference type="GO" id="GO:0001006">
    <property type="term" value="F:RNA polymerase III type 3 promoter sequence-specific DNA binding"/>
    <property type="evidence" value="ECO:0007669"/>
    <property type="project" value="TreeGrafter"/>
</dbReference>
<dbReference type="PANTHER" id="PTHR11618:SF4">
    <property type="entry name" value="TRANSCRIPTION FACTOR IIIB 90 KDA SUBUNIT"/>
    <property type="match status" value="1"/>
</dbReference>
<feature type="domain" description="Cyclin-like" evidence="11">
    <location>
        <begin position="138"/>
        <end position="220"/>
    </location>
</feature>
<evidence type="ECO:0000256" key="8">
    <source>
        <dbReference type="ARBA" id="ARBA00023163"/>
    </source>
</evidence>
<comment type="subcellular location">
    <subcellularLocation>
        <location evidence="1">Nucleus</location>
    </subcellularLocation>
</comment>
<dbReference type="GO" id="GO:0008270">
    <property type="term" value="F:zinc ion binding"/>
    <property type="evidence" value="ECO:0007669"/>
    <property type="project" value="UniProtKB-KW"/>
</dbReference>
<dbReference type="Pfam" id="PF07741">
    <property type="entry name" value="BRF1"/>
    <property type="match status" value="1"/>
</dbReference>
<evidence type="ECO:0000256" key="6">
    <source>
        <dbReference type="ARBA" id="ARBA00023015"/>
    </source>
</evidence>
<evidence type="ECO:0000256" key="2">
    <source>
        <dbReference type="ARBA" id="ARBA00010857"/>
    </source>
</evidence>
<dbReference type="Pfam" id="PF00382">
    <property type="entry name" value="TFIIB"/>
    <property type="match status" value="2"/>
</dbReference>
<keyword evidence="5" id="KW-0862">Zinc</keyword>
<dbReference type="GO" id="GO:0000126">
    <property type="term" value="C:transcription factor TFIIIB complex"/>
    <property type="evidence" value="ECO:0007669"/>
    <property type="project" value="TreeGrafter"/>
</dbReference>
<evidence type="ECO:0000259" key="11">
    <source>
        <dbReference type="SMART" id="SM00385"/>
    </source>
</evidence>
<dbReference type="GO" id="GO:0000995">
    <property type="term" value="F:RNA polymerase III general transcription initiation factor activity"/>
    <property type="evidence" value="ECO:0007669"/>
    <property type="project" value="TreeGrafter"/>
</dbReference>
<dbReference type="CDD" id="cd20554">
    <property type="entry name" value="CYCLIN_TFIIIB90_rpt2"/>
    <property type="match status" value="1"/>
</dbReference>
<feature type="compositionally biased region" description="Basic and acidic residues" evidence="10">
    <location>
        <begin position="26"/>
        <end position="38"/>
    </location>
</feature>
<feature type="compositionally biased region" description="Polar residues" evidence="10">
    <location>
        <begin position="660"/>
        <end position="669"/>
    </location>
</feature>
<evidence type="ECO:0000256" key="1">
    <source>
        <dbReference type="ARBA" id="ARBA00004123"/>
    </source>
</evidence>